<feature type="transmembrane region" description="Helical" evidence="1">
    <location>
        <begin position="83"/>
        <end position="100"/>
    </location>
</feature>
<feature type="transmembrane region" description="Helical" evidence="1">
    <location>
        <begin position="146"/>
        <end position="165"/>
    </location>
</feature>
<dbReference type="HOGENOM" id="CLU_093635_0_0_1"/>
<accession>A0A0E0JSE2</accession>
<proteinExistence type="predicted"/>
<keyword evidence="1" id="KW-0472">Membrane</keyword>
<keyword evidence="3" id="KW-1185">Reference proteome</keyword>
<dbReference type="AlphaFoldDB" id="A0A0E0JSE2"/>
<evidence type="ECO:0000313" key="3">
    <source>
        <dbReference type="Proteomes" id="UP000026962"/>
    </source>
</evidence>
<name>A0A0E0JSE2_ORYPU</name>
<protein>
    <submittedName>
        <fullName evidence="2">Uncharacterized protein</fullName>
    </submittedName>
</protein>
<evidence type="ECO:0000256" key="1">
    <source>
        <dbReference type="SAM" id="Phobius"/>
    </source>
</evidence>
<dbReference type="Gramene" id="OPUNC01G39680.1">
    <property type="protein sequence ID" value="OPUNC01G39680.1"/>
    <property type="gene ID" value="OPUNC01G39680"/>
</dbReference>
<dbReference type="EnsemblPlants" id="OPUNC01G39680.1">
    <property type="protein sequence ID" value="OPUNC01G39680.1"/>
    <property type="gene ID" value="OPUNC01G39680"/>
</dbReference>
<evidence type="ECO:0000313" key="2">
    <source>
        <dbReference type="EnsemblPlants" id="OPUNC01G39680.1"/>
    </source>
</evidence>
<dbReference type="Proteomes" id="UP000026962">
    <property type="component" value="Chromosome 1"/>
</dbReference>
<dbReference type="OMA" id="KTHIWIT"/>
<feature type="transmembrane region" description="Helical" evidence="1">
    <location>
        <begin position="57"/>
        <end position="76"/>
    </location>
</feature>
<reference evidence="2" key="2">
    <citation type="submission" date="2018-05" db="EMBL/GenBank/DDBJ databases">
        <title>OpunRS2 (Oryza punctata Reference Sequence Version 2).</title>
        <authorList>
            <person name="Zhang J."/>
            <person name="Kudrna D."/>
            <person name="Lee S."/>
            <person name="Talag J."/>
            <person name="Welchert J."/>
            <person name="Wing R.A."/>
        </authorList>
    </citation>
    <scope>NUCLEOTIDE SEQUENCE [LARGE SCALE GENOMIC DNA]</scope>
</reference>
<keyword evidence="1" id="KW-0812">Transmembrane</keyword>
<organism evidence="2">
    <name type="scientific">Oryza punctata</name>
    <name type="common">Red rice</name>
    <dbReference type="NCBI Taxonomy" id="4537"/>
    <lineage>
        <taxon>Eukaryota</taxon>
        <taxon>Viridiplantae</taxon>
        <taxon>Streptophyta</taxon>
        <taxon>Embryophyta</taxon>
        <taxon>Tracheophyta</taxon>
        <taxon>Spermatophyta</taxon>
        <taxon>Magnoliopsida</taxon>
        <taxon>Liliopsida</taxon>
        <taxon>Poales</taxon>
        <taxon>Poaceae</taxon>
        <taxon>BOP clade</taxon>
        <taxon>Oryzoideae</taxon>
        <taxon>Oryzeae</taxon>
        <taxon>Oryzinae</taxon>
        <taxon>Oryza</taxon>
    </lineage>
</organism>
<feature type="transmembrane region" description="Helical" evidence="1">
    <location>
        <begin position="120"/>
        <end position="139"/>
    </location>
</feature>
<sequence>MTADSSPQMMHKTKKLVKVREVEMVLPPAAAAADIKQKTHIWITQEQYTFRLLNTNAMLTMAAFGCAGLGFFLFAWNRALGMALGAAFFVGFFAHAKASMLLHWDVFPRFVLAILDRGRLLMPVACAAIVVVCMLRFGSQNGLRRATLFIWTVVMALAALTGWVLRVESRLSAAAEFIECDDNMSLWIINKDGRLSALVERDTTLLREAEALTGGGDKRGDGDGNRNGKQCGV</sequence>
<reference evidence="2" key="1">
    <citation type="submission" date="2015-04" db="UniProtKB">
        <authorList>
            <consortium name="EnsemblPlants"/>
        </authorList>
    </citation>
    <scope>IDENTIFICATION</scope>
</reference>
<keyword evidence="1" id="KW-1133">Transmembrane helix</keyword>